<dbReference type="SMART" id="SM00382">
    <property type="entry name" value="AAA"/>
    <property type="match status" value="1"/>
</dbReference>
<evidence type="ECO:0000259" key="4">
    <source>
        <dbReference type="SMART" id="SM00382"/>
    </source>
</evidence>
<dbReference type="GO" id="GO:0003677">
    <property type="term" value="F:DNA binding"/>
    <property type="evidence" value="ECO:0007669"/>
    <property type="project" value="InterPro"/>
</dbReference>
<dbReference type="STRING" id="1802385.A2856_00960"/>
<protein>
    <recommendedName>
        <fullName evidence="4">AAA+ ATPase domain-containing protein</fullName>
    </recommendedName>
</protein>
<dbReference type="Gene3D" id="3.30.230.10">
    <property type="match status" value="1"/>
</dbReference>
<comment type="similarity">
    <text evidence="1">Belongs to the Mg-chelatase subunits D/I family. ComM subfamily.</text>
</comment>
<comment type="caution">
    <text evidence="5">The sequence shown here is derived from an EMBL/GenBank/DDBJ whole genome shotgun (WGS) entry which is preliminary data.</text>
</comment>
<gene>
    <name evidence="5" type="ORF">A2856_00960</name>
</gene>
<proteinExistence type="inferred from homology"/>
<dbReference type="InterPro" id="IPR014721">
    <property type="entry name" value="Ribsml_uS5_D2-typ_fold_subgr"/>
</dbReference>
<dbReference type="InterPro" id="IPR000523">
    <property type="entry name" value="Mg_chelatse_chII-like_cat_dom"/>
</dbReference>
<keyword evidence="3" id="KW-0067">ATP-binding</keyword>
<keyword evidence="2" id="KW-0547">Nucleotide-binding</keyword>
<dbReference type="EMBL" id="MGDT01000004">
    <property type="protein sequence ID" value="OGL67074.1"/>
    <property type="molecule type" value="Genomic_DNA"/>
</dbReference>
<dbReference type="AlphaFoldDB" id="A0A1F7TNF1"/>
<dbReference type="InterPro" id="IPR025158">
    <property type="entry name" value="Mg_chelat-rel_C"/>
</dbReference>
<reference evidence="5 6" key="1">
    <citation type="journal article" date="2016" name="Nat. Commun.">
        <title>Thousands of microbial genomes shed light on interconnected biogeochemical processes in an aquifer system.</title>
        <authorList>
            <person name="Anantharaman K."/>
            <person name="Brown C.T."/>
            <person name="Hug L.A."/>
            <person name="Sharon I."/>
            <person name="Castelle C.J."/>
            <person name="Probst A.J."/>
            <person name="Thomas B.C."/>
            <person name="Singh A."/>
            <person name="Wilkins M.J."/>
            <person name="Karaoz U."/>
            <person name="Brodie E.L."/>
            <person name="Williams K.H."/>
            <person name="Hubbard S.S."/>
            <person name="Banfield J.F."/>
        </authorList>
    </citation>
    <scope>NUCLEOTIDE SEQUENCE [LARGE SCALE GENOMIC DNA]</scope>
</reference>
<dbReference type="InterPro" id="IPR003593">
    <property type="entry name" value="AAA+_ATPase"/>
</dbReference>
<dbReference type="PANTHER" id="PTHR32039:SF7">
    <property type="entry name" value="COMPETENCE PROTEIN COMM"/>
    <property type="match status" value="1"/>
</dbReference>
<evidence type="ECO:0000256" key="3">
    <source>
        <dbReference type="ARBA" id="ARBA00022840"/>
    </source>
</evidence>
<evidence type="ECO:0000256" key="2">
    <source>
        <dbReference type="ARBA" id="ARBA00022741"/>
    </source>
</evidence>
<dbReference type="PRINTS" id="PR01657">
    <property type="entry name" value="MCMFAMILY"/>
</dbReference>
<dbReference type="InterPro" id="IPR027417">
    <property type="entry name" value="P-loop_NTPase"/>
</dbReference>
<dbReference type="InterPro" id="IPR001208">
    <property type="entry name" value="MCM_dom"/>
</dbReference>
<organism evidence="5 6">
    <name type="scientific">Candidatus Uhrbacteria bacterium RIFCSPHIGHO2_01_FULL_63_20</name>
    <dbReference type="NCBI Taxonomy" id="1802385"/>
    <lineage>
        <taxon>Bacteria</taxon>
        <taxon>Candidatus Uhriibacteriota</taxon>
    </lineage>
</organism>
<dbReference type="Pfam" id="PF13335">
    <property type="entry name" value="Mg_chelatase_C"/>
    <property type="match status" value="1"/>
</dbReference>
<accession>A0A1F7TNF1</accession>
<dbReference type="Pfam" id="PF01078">
    <property type="entry name" value="Mg_chelatase"/>
    <property type="match status" value="1"/>
</dbReference>
<sequence length="501" mass="53656">MFHVTSATIVGIDALPVTVETDISFGLGAFNIVGLPDATVKESRERIRAAMKHAGLPFPRTRITVNLAPADVKKQGPVFDLPVACAILVASGDIPAAAIDGAVIVGELALDGSVRAVNGVLAAARMAAEKSFARVFVPEPNAPEAALVDGIEAFGVRSLTDLVEHLRGTRPLERAVPAEPAQPSFASEIDLCDIHGQEYAKRGMEIAAAGWHNVLLKGPPGTGKTMLARSLPTILPPLSREESIEVSTIASVAGTLASRSLLRQRPFRSPHHSASAVALVGGGTSPRPGEVTLAHRGVLFLDELPEFPRHALEHLRQPLEDGHVTVARASGAIRFPSRFMLAAAMNPCPCGYADDPKRGCTCSARLRDGYQKKMSGPLMDRIDLVIDVPNLEPSKLFEEAKPERSDVVRDRVAQARARQRIRFEGTRVLTNAEIPPSRVDSWCNVDEKGRNILETAVSAGRLSARGLARVRKVARTIADLAGTDQILTAHVAEALQYRLPT</sequence>
<dbReference type="GO" id="GO:0005524">
    <property type="term" value="F:ATP binding"/>
    <property type="evidence" value="ECO:0007669"/>
    <property type="project" value="UniProtKB-KW"/>
</dbReference>
<dbReference type="SUPFAM" id="SSF54211">
    <property type="entry name" value="Ribosomal protein S5 domain 2-like"/>
    <property type="match status" value="1"/>
</dbReference>
<dbReference type="Gene3D" id="3.40.50.300">
    <property type="entry name" value="P-loop containing nucleotide triphosphate hydrolases"/>
    <property type="match status" value="1"/>
</dbReference>
<name>A0A1F7TNF1_9BACT</name>
<dbReference type="Proteomes" id="UP000177885">
    <property type="component" value="Unassembled WGS sequence"/>
</dbReference>
<dbReference type="PANTHER" id="PTHR32039">
    <property type="entry name" value="MAGNESIUM-CHELATASE SUBUNIT CHLI"/>
    <property type="match status" value="1"/>
</dbReference>
<feature type="domain" description="AAA+ ATPase" evidence="4">
    <location>
        <begin position="210"/>
        <end position="392"/>
    </location>
</feature>
<dbReference type="Pfam" id="PF13541">
    <property type="entry name" value="ChlI"/>
    <property type="match status" value="1"/>
</dbReference>
<dbReference type="NCBIfam" id="TIGR00368">
    <property type="entry name" value="YifB family Mg chelatase-like AAA ATPase"/>
    <property type="match status" value="1"/>
</dbReference>
<dbReference type="InterPro" id="IPR004482">
    <property type="entry name" value="Mg_chelat-rel"/>
</dbReference>
<evidence type="ECO:0000313" key="6">
    <source>
        <dbReference type="Proteomes" id="UP000177885"/>
    </source>
</evidence>
<dbReference type="InterPro" id="IPR045006">
    <property type="entry name" value="CHLI-like"/>
</dbReference>
<evidence type="ECO:0000256" key="1">
    <source>
        <dbReference type="ARBA" id="ARBA00006354"/>
    </source>
</evidence>
<dbReference type="SUPFAM" id="SSF52540">
    <property type="entry name" value="P-loop containing nucleoside triphosphate hydrolases"/>
    <property type="match status" value="1"/>
</dbReference>
<evidence type="ECO:0000313" key="5">
    <source>
        <dbReference type="EMBL" id="OGL67074.1"/>
    </source>
</evidence>
<dbReference type="InterPro" id="IPR020568">
    <property type="entry name" value="Ribosomal_Su5_D2-typ_SF"/>
</dbReference>